<dbReference type="GO" id="GO:0003677">
    <property type="term" value="F:DNA binding"/>
    <property type="evidence" value="ECO:0007669"/>
    <property type="project" value="UniProtKB-UniRule"/>
</dbReference>
<dbReference type="AlphaFoldDB" id="A0A9D1H9C6"/>
<evidence type="ECO:0000256" key="5">
    <source>
        <dbReference type="ARBA" id="ARBA00022679"/>
    </source>
</evidence>
<evidence type="ECO:0000256" key="3">
    <source>
        <dbReference type="ARBA" id="ARBA00013725"/>
    </source>
</evidence>
<evidence type="ECO:0000256" key="8">
    <source>
        <dbReference type="ARBA" id="ARBA00029924"/>
    </source>
</evidence>
<comment type="similarity">
    <text evidence="1 10">Belongs to the RNA polymerase subunit omega family.</text>
</comment>
<dbReference type="SMART" id="SM01409">
    <property type="entry name" value="RNA_pol_Rpb6"/>
    <property type="match status" value="1"/>
</dbReference>
<dbReference type="Pfam" id="PF01192">
    <property type="entry name" value="RNA_pol_Rpb6"/>
    <property type="match status" value="1"/>
</dbReference>
<reference evidence="11" key="1">
    <citation type="submission" date="2020-10" db="EMBL/GenBank/DDBJ databases">
        <authorList>
            <person name="Gilroy R."/>
        </authorList>
    </citation>
    <scope>NUCLEOTIDE SEQUENCE</scope>
    <source>
        <strain evidence="11">ChiBcec7-5410</strain>
    </source>
</reference>
<dbReference type="GO" id="GO:0003899">
    <property type="term" value="F:DNA-directed RNA polymerase activity"/>
    <property type="evidence" value="ECO:0007669"/>
    <property type="project" value="UniProtKB-UniRule"/>
</dbReference>
<evidence type="ECO:0000256" key="4">
    <source>
        <dbReference type="ARBA" id="ARBA00022478"/>
    </source>
</evidence>
<dbReference type="Proteomes" id="UP000824160">
    <property type="component" value="Unassembled WGS sequence"/>
</dbReference>
<dbReference type="InterPro" id="IPR036161">
    <property type="entry name" value="RPB6/omega-like_sf"/>
</dbReference>
<dbReference type="GO" id="GO:0000428">
    <property type="term" value="C:DNA-directed RNA polymerase complex"/>
    <property type="evidence" value="ECO:0007669"/>
    <property type="project" value="UniProtKB-KW"/>
</dbReference>
<accession>A0A9D1H9C6</accession>
<evidence type="ECO:0000313" key="12">
    <source>
        <dbReference type="Proteomes" id="UP000824160"/>
    </source>
</evidence>
<comment type="caution">
    <text evidence="11">The sequence shown here is derived from an EMBL/GenBank/DDBJ whole genome shotgun (WGS) entry which is preliminary data.</text>
</comment>
<evidence type="ECO:0000256" key="10">
    <source>
        <dbReference type="HAMAP-Rule" id="MF_00366"/>
    </source>
</evidence>
<dbReference type="HAMAP" id="MF_00366">
    <property type="entry name" value="RNApol_bact_RpoZ"/>
    <property type="match status" value="1"/>
</dbReference>
<evidence type="ECO:0000256" key="9">
    <source>
        <dbReference type="ARBA" id="ARBA00048552"/>
    </source>
</evidence>
<keyword evidence="7 10" id="KW-0804">Transcription</keyword>
<comment type="catalytic activity">
    <reaction evidence="9 10">
        <text>RNA(n) + a ribonucleoside 5'-triphosphate = RNA(n+1) + diphosphate</text>
        <dbReference type="Rhea" id="RHEA:21248"/>
        <dbReference type="Rhea" id="RHEA-COMP:14527"/>
        <dbReference type="Rhea" id="RHEA-COMP:17342"/>
        <dbReference type="ChEBI" id="CHEBI:33019"/>
        <dbReference type="ChEBI" id="CHEBI:61557"/>
        <dbReference type="ChEBI" id="CHEBI:140395"/>
        <dbReference type="EC" id="2.7.7.6"/>
    </reaction>
</comment>
<sequence>MHRPSAPELLKPGQSYYSLVVAVAKRAREISQIADENHDILTEKPVKMAVDDFSKGRYKMIESEDIGVIHERAITSADAADLDDTILE</sequence>
<name>A0A9D1H9C6_9FIRM</name>
<proteinExistence type="inferred from homology"/>
<evidence type="ECO:0000313" key="11">
    <source>
        <dbReference type="EMBL" id="HIT95437.1"/>
    </source>
</evidence>
<protein>
    <recommendedName>
        <fullName evidence="3 10">DNA-directed RNA polymerase subunit omega</fullName>
        <shortName evidence="10">RNAP omega subunit</shortName>
        <ecNumber evidence="2 10">2.7.7.6</ecNumber>
    </recommendedName>
    <alternativeName>
        <fullName evidence="10">RNA polymerase omega subunit</fullName>
    </alternativeName>
    <alternativeName>
        <fullName evidence="8 10">Transcriptase subunit omega</fullName>
    </alternativeName>
</protein>
<dbReference type="InterPro" id="IPR006110">
    <property type="entry name" value="Pol_omega/Rpo6/RPB6"/>
</dbReference>
<reference evidence="11" key="2">
    <citation type="journal article" date="2021" name="PeerJ">
        <title>Extensive microbial diversity within the chicken gut microbiome revealed by metagenomics and culture.</title>
        <authorList>
            <person name="Gilroy R."/>
            <person name="Ravi A."/>
            <person name="Getino M."/>
            <person name="Pursley I."/>
            <person name="Horton D.L."/>
            <person name="Alikhan N.F."/>
            <person name="Baker D."/>
            <person name="Gharbi K."/>
            <person name="Hall N."/>
            <person name="Watson M."/>
            <person name="Adriaenssens E.M."/>
            <person name="Foster-Nyarko E."/>
            <person name="Jarju S."/>
            <person name="Secka A."/>
            <person name="Antonio M."/>
            <person name="Oren A."/>
            <person name="Chaudhuri R.R."/>
            <person name="La Ragione R."/>
            <person name="Hildebrand F."/>
            <person name="Pallen M.J."/>
        </authorList>
    </citation>
    <scope>NUCLEOTIDE SEQUENCE</scope>
    <source>
        <strain evidence="11">ChiBcec7-5410</strain>
    </source>
</reference>
<keyword evidence="4 10" id="KW-0240">DNA-directed RNA polymerase</keyword>
<dbReference type="EC" id="2.7.7.6" evidence="2 10"/>
<organism evidence="11 12">
    <name type="scientific">Candidatus Faecivivens stercoripullorum</name>
    <dbReference type="NCBI Taxonomy" id="2840805"/>
    <lineage>
        <taxon>Bacteria</taxon>
        <taxon>Bacillati</taxon>
        <taxon>Bacillota</taxon>
        <taxon>Clostridia</taxon>
        <taxon>Eubacteriales</taxon>
        <taxon>Oscillospiraceae</taxon>
        <taxon>Oscillospiraceae incertae sedis</taxon>
        <taxon>Candidatus Faecivivens</taxon>
    </lineage>
</organism>
<evidence type="ECO:0000256" key="1">
    <source>
        <dbReference type="ARBA" id="ARBA00006711"/>
    </source>
</evidence>
<gene>
    <name evidence="10" type="primary">rpoZ</name>
    <name evidence="11" type="ORF">IAC43_09640</name>
</gene>
<dbReference type="GO" id="GO:0006351">
    <property type="term" value="P:DNA-templated transcription"/>
    <property type="evidence" value="ECO:0007669"/>
    <property type="project" value="UniProtKB-UniRule"/>
</dbReference>
<comment type="subunit">
    <text evidence="10">The RNAP catalytic core consists of 2 alpha, 1 beta, 1 beta' and 1 omega subunit. When a sigma factor is associated with the core the holoenzyme is formed, which can initiate transcription.</text>
</comment>
<keyword evidence="6 10" id="KW-0548">Nucleotidyltransferase</keyword>
<keyword evidence="5 10" id="KW-0808">Transferase</keyword>
<dbReference type="SUPFAM" id="SSF63562">
    <property type="entry name" value="RPB6/omega subunit-like"/>
    <property type="match status" value="1"/>
</dbReference>
<comment type="function">
    <text evidence="10">Promotes RNA polymerase assembly. Latches the N- and C-terminal regions of the beta' subunit thereby facilitating its interaction with the beta and alpha subunits.</text>
</comment>
<evidence type="ECO:0000256" key="7">
    <source>
        <dbReference type="ARBA" id="ARBA00023163"/>
    </source>
</evidence>
<dbReference type="InterPro" id="IPR003716">
    <property type="entry name" value="DNA-dir_RNA_pol_omega"/>
</dbReference>
<dbReference type="Gene3D" id="3.90.940.10">
    <property type="match status" value="1"/>
</dbReference>
<evidence type="ECO:0000256" key="2">
    <source>
        <dbReference type="ARBA" id="ARBA00012418"/>
    </source>
</evidence>
<evidence type="ECO:0000256" key="6">
    <source>
        <dbReference type="ARBA" id="ARBA00022695"/>
    </source>
</evidence>
<dbReference type="EMBL" id="DVLW01000264">
    <property type="protein sequence ID" value="HIT95437.1"/>
    <property type="molecule type" value="Genomic_DNA"/>
</dbReference>